<dbReference type="RefSeq" id="XP_001580537.1">
    <property type="nucleotide sequence ID" value="XM_001580487.1"/>
</dbReference>
<dbReference type="KEGG" id="tva:5465092"/>
<proteinExistence type="predicted"/>
<organism evidence="2 3">
    <name type="scientific">Trichomonas vaginalis (strain ATCC PRA-98 / G3)</name>
    <dbReference type="NCBI Taxonomy" id="412133"/>
    <lineage>
        <taxon>Eukaryota</taxon>
        <taxon>Metamonada</taxon>
        <taxon>Parabasalia</taxon>
        <taxon>Trichomonadida</taxon>
        <taxon>Trichomonadidae</taxon>
        <taxon>Trichomonas</taxon>
    </lineage>
</organism>
<protein>
    <submittedName>
        <fullName evidence="2">Uncharacterized protein</fullName>
    </submittedName>
</protein>
<keyword evidence="1" id="KW-1133">Transmembrane helix</keyword>
<sequence length="1596" mass="182769">MDINQKLRILICEWAAVSLFGLLRDIGLKREQVLENLEANLDYINDFDCARIFKKIPEDFNNLSTDDIRMHQKVIELHINTFLTDRTRNLISSSVANSIQNIIVFASRTIKPNKAVKRERTYLKSGIYIPKTFYSYIQSMLDYLNSFVKQTPKEDLVMLHSSVFELLINVLMKRKQRSGTEGAMINLMSVNVSISTGIWDIISNLAQMKCEPKVQNLFLAIVKNVESFRCVSKETMKNMVQVISQLKGSWALLPICSFVTRTFSNAYENEEENYAVECLATELYPVLYKYANDNPNDEWLTCLFLILKISDPEKTGSTVLKIANLLNKNYTNLGGMNYFKLAGLFFEALVDKSFAQEITQFFWKSWFDKNGNANSQYANDMEYWILIAPKMHFCAPIAFMEFLEPIIQVGETHPLFEKIINAIHVIITIKVEYIEGITMVLAPFLKGLNQKSEISKDLFKLFAPLLPIIWKYESSLRDTIISLLGKMINNTDIAILANCAIFITDVLENYPIGTLGIETITSFAENFLKRTQYDVSIQQLLHILSSYYLFFKGLLFFGSRGIEVIDSKQWRKILFVTETILITFSFFPSDKVKSIIQDIWNLTRSPLAQERSTNQLSLKIKDISMLPVMCLNKNMQSYIEEKYIQIITFFISLESSNFEFKLGLAKYLFTITRPEYFISNEKLQIQGINRLLMILSNLEQEELCILLRSVPLSIWPVYIHQMMNISDLNPRLKFKFANAMSVVIKFKDLTRENERLRNSFVELVKVFLNLPMPSNENQQKLDVLASEFYATFIRANSEVIKDHPFFKDPYSHLNNIIQRLNPDSITLPDISHVFSILELVHSYVDTWKLTDDAMEEIIDWTTFIALKTKGSILLQLKCHELLQSLVEKNQDNLSTIISCCFRTSIFTTSHVAAAIVRSNSEPLYKAILALGLCSKGNIVCRALAAEIANSSFGGEFSPLCYLDPFFEERVVDFFNNNLDEKTKELVFTFLPEIVGKKRLHQNELPHFNFISTRFRNITSNFQVEKLLNLTSITDFTDLSPIKPLICLWDNLFKSNSIRPNEVFEFLLSKVDSVTNTKILCAVCIAFHRSFLINSKATSQYLCSKLRIIKDPKMTFDNFVPTPIELATSACMSYIYTLEDDVQRFNVCWMDKIQFILSWAIFLRFNPLYESYMIPPLLISVSHAAVPSSDLNLFVMKPSNCVANNVILPFRYRTEFTTSQMEMLLMTLKKFSLLTAELFLDVCADKATSLTKYSSDFWTLFSNFFQPRHSSEFLNGFMNAAQAGDLATVGLMLPILTGVVRQNATAEHIGGFAAVIIFVMTYAGNHHFLKLIVKHLPVFVETVKKSNDAGTITTTFEWIMKEHGGEECVVEGVLKALSEADSLHSPLYTSSLIFLHEVVVLIAISGSKFSLTSAILFLFDSIRRIETKGLSIMVSQDILNFESPNNYEELTDILRKYWSQRDVTYVCTFLLTWAGASAIPVIPGNAFTILRIITQNWTDAKYMQSVKTLGTVISHMMIAATEEKIKLMQPDITKILTTLNVDRYDLPDVVCLVRPLVERTKGKKSADPSILPQIMTKHEREYTVVEVCEFIKDNILE</sequence>
<feature type="transmembrane region" description="Helical" evidence="1">
    <location>
        <begin position="1462"/>
        <end position="1481"/>
    </location>
</feature>
<keyword evidence="3" id="KW-1185">Reference proteome</keyword>
<dbReference type="OrthoDB" id="10265078at2759"/>
<gene>
    <name evidence="2" type="ORF">TVAG_228130</name>
</gene>
<reference evidence="2" key="1">
    <citation type="submission" date="2006-10" db="EMBL/GenBank/DDBJ databases">
        <authorList>
            <person name="Amadeo P."/>
            <person name="Zhao Q."/>
            <person name="Wortman J."/>
            <person name="Fraser-Liggett C."/>
            <person name="Carlton J."/>
        </authorList>
    </citation>
    <scope>NUCLEOTIDE SEQUENCE</scope>
    <source>
        <strain evidence="2">G3</strain>
    </source>
</reference>
<feature type="transmembrane region" description="Helical" evidence="1">
    <location>
        <begin position="1397"/>
        <end position="1418"/>
    </location>
</feature>
<dbReference type="InParanoid" id="A2DIX6"/>
<dbReference type="Proteomes" id="UP000001542">
    <property type="component" value="Unassembled WGS sequence"/>
</dbReference>
<evidence type="ECO:0000313" key="3">
    <source>
        <dbReference type="Proteomes" id="UP000001542"/>
    </source>
</evidence>
<name>A2DIX6_TRIV3</name>
<keyword evidence="1" id="KW-0472">Membrane</keyword>
<keyword evidence="1" id="KW-0812">Transmembrane</keyword>
<dbReference type="VEuPathDB" id="TrichDB:TVAGG3_0483390"/>
<dbReference type="VEuPathDB" id="TrichDB:TVAG_228130"/>
<evidence type="ECO:0000313" key="2">
    <source>
        <dbReference type="EMBL" id="EAY19551.1"/>
    </source>
</evidence>
<reference evidence="2" key="2">
    <citation type="journal article" date="2007" name="Science">
        <title>Draft genome sequence of the sexually transmitted pathogen Trichomonas vaginalis.</title>
        <authorList>
            <person name="Carlton J.M."/>
            <person name="Hirt R.P."/>
            <person name="Silva J.C."/>
            <person name="Delcher A.L."/>
            <person name="Schatz M."/>
            <person name="Zhao Q."/>
            <person name="Wortman J.R."/>
            <person name="Bidwell S.L."/>
            <person name="Alsmark U.C.M."/>
            <person name="Besteiro S."/>
            <person name="Sicheritz-Ponten T."/>
            <person name="Noel C.J."/>
            <person name="Dacks J.B."/>
            <person name="Foster P.G."/>
            <person name="Simillion C."/>
            <person name="Van de Peer Y."/>
            <person name="Miranda-Saavedra D."/>
            <person name="Barton G.J."/>
            <person name="Westrop G.D."/>
            <person name="Mueller S."/>
            <person name="Dessi D."/>
            <person name="Fiori P.L."/>
            <person name="Ren Q."/>
            <person name="Paulsen I."/>
            <person name="Zhang H."/>
            <person name="Bastida-Corcuera F.D."/>
            <person name="Simoes-Barbosa A."/>
            <person name="Brown M.T."/>
            <person name="Hayes R.D."/>
            <person name="Mukherjee M."/>
            <person name="Okumura C.Y."/>
            <person name="Schneider R."/>
            <person name="Smith A.J."/>
            <person name="Vanacova S."/>
            <person name="Villalvazo M."/>
            <person name="Haas B.J."/>
            <person name="Pertea M."/>
            <person name="Feldblyum T.V."/>
            <person name="Utterback T.R."/>
            <person name="Shu C.L."/>
            <person name="Osoegawa K."/>
            <person name="de Jong P.J."/>
            <person name="Hrdy I."/>
            <person name="Horvathova L."/>
            <person name="Zubacova Z."/>
            <person name="Dolezal P."/>
            <person name="Malik S.B."/>
            <person name="Logsdon J.M. Jr."/>
            <person name="Henze K."/>
            <person name="Gupta A."/>
            <person name="Wang C.C."/>
            <person name="Dunne R.L."/>
            <person name="Upcroft J.A."/>
            <person name="Upcroft P."/>
            <person name="White O."/>
            <person name="Salzberg S.L."/>
            <person name="Tang P."/>
            <person name="Chiu C.-H."/>
            <person name="Lee Y.-S."/>
            <person name="Embley T.M."/>
            <person name="Coombs G.H."/>
            <person name="Mottram J.C."/>
            <person name="Tachezy J."/>
            <person name="Fraser-Liggett C.M."/>
            <person name="Johnson P.J."/>
        </authorList>
    </citation>
    <scope>NUCLEOTIDE SEQUENCE [LARGE SCALE GENOMIC DNA]</scope>
    <source>
        <strain evidence="2">G3</strain>
    </source>
</reference>
<evidence type="ECO:0000256" key="1">
    <source>
        <dbReference type="SAM" id="Phobius"/>
    </source>
</evidence>
<dbReference type="EMBL" id="DS113206">
    <property type="protein sequence ID" value="EAY19551.1"/>
    <property type="molecule type" value="Genomic_DNA"/>
</dbReference>
<accession>A2DIX6</accession>